<dbReference type="AlphaFoldDB" id="A0A8S9YCA6"/>
<keyword evidence="5" id="KW-0812">Transmembrane</keyword>
<comment type="caution">
    <text evidence="6">The sequence shown here is derived from an EMBL/GenBank/DDBJ whole genome shotgun (WGS) entry which is preliminary data.</text>
</comment>
<dbReference type="PRINTS" id="PR00301">
    <property type="entry name" value="HEATSHOCK70"/>
</dbReference>
<dbReference type="SUPFAM" id="SSF100934">
    <property type="entry name" value="Heat shock protein 70kD (HSP70), C-terminal subdomain"/>
    <property type="match status" value="2"/>
</dbReference>
<evidence type="ECO:0000256" key="4">
    <source>
        <dbReference type="SAM" id="MobiDB-lite"/>
    </source>
</evidence>
<sequence>GYAFYPSTLFSNFSNFIFIIVCLVALLVIAPRVLDSVVCRRKFFGFARAAMSVSVVGFDVGCSTSYIAIAKGGGIETITNEYSDRQTPTCVAFTDRHRLIGTSAKLQHVTNINNTFVNFLPLVGKKVSDPAVERERRFLPYRVDEGPDGRVAMKVVNYNGATHVFTPEQVLAMHLTKLRDITETALSNKVVDVVINVPTYYTDAERRALLDASRIAGLNCVKLVNDLTAVGTAYGLYNMDLPSVEQPPKIVAFVSVGYVSTQVAICAFNSGKMKVLATTCDWQLGGRDFDEVIFHKLAEVFEEKYRIKVIDYPRATVRLLQECEKVKKAMSANSQELPVNIECLSHEKDLVSRMKRSDFEEWSSELLMRFEKVLLRSLSLAKLTPSDVHTVELVGGTSRIPALKCIVSSVFKQEGRTTLNADEAVARGCALQAAICSPAYKVRDFNVTEVCPYAITLYWDREDSGDQATPVTTENDEVTVEGKETSIEVFPFLHPIPSSRRLFFNRRGPFTLEARYSHMDELPNQNNVIGIFKIANIPSKTGEVRKIRVKVRVNSHGIFAVSQAEVAEEYEKEVEMEVPEATPKVVTENGKDPNLDKAMDVETPSNGDVSMDTAPNNNATATEQQVNTVPTSDKKTTPKKTLVKKKAIRYKDLTVDASIMQFSVKQLNEFCEVEGKLSEQDELEHRRTHAKNSVEEYVYEMRNKLRDTLNKFATPSEHTNLLKALDDTEDWLYGEGEDLHRQAYADRLDQIRTLGDSIELRAKEQTDRTSAVKRFEQSVVHIRKVLDSVAANQETYNHLTPEQLTQLQTSLTQHETWLHEQLRAQDSRPLTEDPVLKTADIMSKMQAMEAVCHPIINTPKPVVPPPPTQPAATIEVNNSCSENCPVEENVTKKGKPIKAGKVQNKSENMDVD</sequence>
<dbReference type="InterPro" id="IPR029047">
    <property type="entry name" value="HSP70_peptide-bd_sf"/>
</dbReference>
<dbReference type="FunFam" id="1.20.1270.10:FF:000002">
    <property type="entry name" value="Heat shock 70 kDa protein 4"/>
    <property type="match status" value="1"/>
</dbReference>
<dbReference type="InterPro" id="IPR029048">
    <property type="entry name" value="HSP70_C_sf"/>
</dbReference>
<dbReference type="GO" id="GO:0140662">
    <property type="term" value="F:ATP-dependent protein folding chaperone"/>
    <property type="evidence" value="ECO:0007669"/>
    <property type="project" value="InterPro"/>
</dbReference>
<protein>
    <submittedName>
        <fullName evidence="6">Uncharacterized protein</fullName>
    </submittedName>
</protein>
<dbReference type="EMBL" id="JTDE01015336">
    <property type="protein sequence ID" value="KAF7233931.1"/>
    <property type="molecule type" value="Genomic_DNA"/>
</dbReference>
<dbReference type="Gene3D" id="3.30.420.40">
    <property type="match status" value="2"/>
</dbReference>
<keyword evidence="5" id="KW-0472">Membrane</keyword>
<dbReference type="InterPro" id="IPR043129">
    <property type="entry name" value="ATPase_NBD"/>
</dbReference>
<evidence type="ECO:0000256" key="1">
    <source>
        <dbReference type="ARBA" id="ARBA00007381"/>
    </source>
</evidence>
<keyword evidence="2" id="KW-0547">Nucleotide-binding</keyword>
<dbReference type="GO" id="GO:0005634">
    <property type="term" value="C:nucleus"/>
    <property type="evidence" value="ECO:0007669"/>
    <property type="project" value="TreeGrafter"/>
</dbReference>
<accession>A0A8S9YCA6</accession>
<evidence type="ECO:0000256" key="3">
    <source>
        <dbReference type="ARBA" id="ARBA00022840"/>
    </source>
</evidence>
<dbReference type="FunFam" id="3.30.30.30:FF:000002">
    <property type="entry name" value="Heat shock 70 kDa protein 4"/>
    <property type="match status" value="1"/>
</dbReference>
<dbReference type="FunFam" id="3.90.640.10:FF:000004">
    <property type="entry name" value="Heat shock 70 kDa protein 4"/>
    <property type="match status" value="1"/>
</dbReference>
<organism evidence="6 7">
    <name type="scientific">Paragonimus skrjabini miyazakii</name>
    <dbReference type="NCBI Taxonomy" id="59628"/>
    <lineage>
        <taxon>Eukaryota</taxon>
        <taxon>Metazoa</taxon>
        <taxon>Spiralia</taxon>
        <taxon>Lophotrochozoa</taxon>
        <taxon>Platyhelminthes</taxon>
        <taxon>Trematoda</taxon>
        <taxon>Digenea</taxon>
        <taxon>Plagiorchiida</taxon>
        <taxon>Troglotremata</taxon>
        <taxon>Troglotrematidae</taxon>
        <taxon>Paragonimus</taxon>
    </lineage>
</organism>
<evidence type="ECO:0000256" key="2">
    <source>
        <dbReference type="ARBA" id="ARBA00022741"/>
    </source>
</evidence>
<dbReference type="Gene3D" id="2.60.34.10">
    <property type="entry name" value="Substrate Binding Domain Of DNAk, Chain A, domain 1"/>
    <property type="match status" value="1"/>
</dbReference>
<dbReference type="SUPFAM" id="SSF53067">
    <property type="entry name" value="Actin-like ATPase domain"/>
    <property type="match status" value="2"/>
</dbReference>
<feature type="region of interest" description="Disordered" evidence="4">
    <location>
        <begin position="585"/>
        <end position="608"/>
    </location>
</feature>
<reference evidence="6" key="1">
    <citation type="submission" date="2019-07" db="EMBL/GenBank/DDBJ databases">
        <title>Annotation for the trematode Paragonimus miyazaki's.</title>
        <authorList>
            <person name="Choi Y.-J."/>
        </authorList>
    </citation>
    <scope>NUCLEOTIDE SEQUENCE</scope>
    <source>
        <strain evidence="6">Japan</strain>
    </source>
</reference>
<feature type="region of interest" description="Disordered" evidence="4">
    <location>
        <begin position="893"/>
        <end position="912"/>
    </location>
</feature>
<dbReference type="Gene3D" id="1.20.1270.10">
    <property type="match status" value="1"/>
</dbReference>
<dbReference type="PANTHER" id="PTHR45639">
    <property type="entry name" value="HSC70CB, ISOFORM G-RELATED"/>
    <property type="match status" value="1"/>
</dbReference>
<comment type="similarity">
    <text evidence="1">Belongs to the heat shock protein 70 family.</text>
</comment>
<dbReference type="GO" id="GO:0005829">
    <property type="term" value="C:cytosol"/>
    <property type="evidence" value="ECO:0007669"/>
    <property type="project" value="TreeGrafter"/>
</dbReference>
<dbReference type="Gene3D" id="3.90.640.10">
    <property type="entry name" value="Actin, Chain A, domain 4"/>
    <property type="match status" value="1"/>
</dbReference>
<dbReference type="Proteomes" id="UP000822476">
    <property type="component" value="Unassembled WGS sequence"/>
</dbReference>
<feature type="non-terminal residue" evidence="6">
    <location>
        <position position="1"/>
    </location>
</feature>
<evidence type="ECO:0000256" key="5">
    <source>
        <dbReference type="SAM" id="Phobius"/>
    </source>
</evidence>
<name>A0A8S9YCA6_9TREM</name>
<dbReference type="OrthoDB" id="434160at2759"/>
<evidence type="ECO:0000313" key="7">
    <source>
        <dbReference type="Proteomes" id="UP000822476"/>
    </source>
</evidence>
<dbReference type="Pfam" id="PF00012">
    <property type="entry name" value="HSP70"/>
    <property type="match status" value="1"/>
</dbReference>
<dbReference type="PANTHER" id="PTHR45639:SF4">
    <property type="entry name" value="HSC70CB, ISOFORM G"/>
    <property type="match status" value="1"/>
</dbReference>
<gene>
    <name evidence="6" type="ORF">EG68_11587</name>
</gene>
<dbReference type="GO" id="GO:0005524">
    <property type="term" value="F:ATP binding"/>
    <property type="evidence" value="ECO:0007669"/>
    <property type="project" value="UniProtKB-KW"/>
</dbReference>
<proteinExistence type="inferred from homology"/>
<keyword evidence="3" id="KW-0067">ATP-binding</keyword>
<dbReference type="FunFam" id="3.30.420.40:FF:000171">
    <property type="entry name" value="Heat shock 70 kDa protein 4"/>
    <property type="match status" value="2"/>
</dbReference>
<feature type="compositionally biased region" description="Basic and acidic residues" evidence="4">
    <location>
        <begin position="589"/>
        <end position="600"/>
    </location>
</feature>
<keyword evidence="5" id="KW-1133">Transmembrane helix</keyword>
<keyword evidence="7" id="KW-1185">Reference proteome</keyword>
<feature type="region of interest" description="Disordered" evidence="4">
    <location>
        <begin position="621"/>
        <end position="640"/>
    </location>
</feature>
<feature type="transmembrane region" description="Helical" evidence="5">
    <location>
        <begin position="13"/>
        <end position="34"/>
    </location>
</feature>
<evidence type="ECO:0000313" key="6">
    <source>
        <dbReference type="EMBL" id="KAF7233931.1"/>
    </source>
</evidence>
<dbReference type="SUPFAM" id="SSF100920">
    <property type="entry name" value="Heat shock protein 70kD (HSP70), peptide-binding domain"/>
    <property type="match status" value="1"/>
</dbReference>
<dbReference type="Gene3D" id="3.30.30.30">
    <property type="match status" value="1"/>
</dbReference>
<dbReference type="InterPro" id="IPR013126">
    <property type="entry name" value="Hsp_70_fam"/>
</dbReference>